<feature type="compositionally biased region" description="Polar residues" evidence="5">
    <location>
        <begin position="980"/>
        <end position="989"/>
    </location>
</feature>
<evidence type="ECO:0000256" key="3">
    <source>
        <dbReference type="ARBA" id="ARBA00022801"/>
    </source>
</evidence>
<evidence type="ECO:0000313" key="8">
    <source>
        <dbReference type="EMBL" id="OMO74258.1"/>
    </source>
</evidence>
<dbReference type="PROSITE" id="PS50600">
    <property type="entry name" value="ULP_PROTEASE"/>
    <property type="match status" value="1"/>
</dbReference>
<dbReference type="InterPro" id="IPR003653">
    <property type="entry name" value="Peptidase_C48_C"/>
</dbReference>
<feature type="domain" description="Ubiquitin-like protease family profile" evidence="7">
    <location>
        <begin position="1155"/>
        <end position="1341"/>
    </location>
</feature>
<feature type="transmembrane region" description="Helical" evidence="6">
    <location>
        <begin position="438"/>
        <end position="455"/>
    </location>
</feature>
<dbReference type="GO" id="GO:0006508">
    <property type="term" value="P:proteolysis"/>
    <property type="evidence" value="ECO:0007669"/>
    <property type="project" value="UniProtKB-KW"/>
</dbReference>
<feature type="compositionally biased region" description="Polar residues" evidence="5">
    <location>
        <begin position="525"/>
        <end position="538"/>
    </location>
</feature>
<dbReference type="GO" id="GO:1904294">
    <property type="term" value="P:positive regulation of ERAD pathway"/>
    <property type="evidence" value="ECO:0007669"/>
    <property type="project" value="TreeGrafter"/>
</dbReference>
<sequence>MPIMFNRLGNEILVDGISARFLFWPGCSSELSGVESKEVQLIQIKITSAGLWSQDESETAVVNNPELKSVSENVEVATVDDDGLMFLAAKFWVNWFGSGARRGKLALKFWKTDGELIEQQAESSTNSETCKTTVDDVVCKIEKEETRGGFSLSAKQTFKAAFIHFGKKWYRRLSFIWRHVIQIFGSFQKLWNITGIHLNLDVPKWLRIFHVDELNSYAVHWLEKRSKGFEPTYLYTMEKGYFLLPEVAKSQHNIRTINISISARHPCFGNRWQQLLINRFVGYDTILMNSLLHRPGQGYLYNFQTKEFYNLSYAQELPDGSARFGDYLVTKCGVLMMSLFVFFTTTMSVSFTLRETQTRMLKFTVQLQHHARHRLPTFQLIFIHVIESLVFVPIMIGILFFLFEFYDDQLLAFMVLILVWLCELFILISVRTPISMKFFPRFFLLYFLVFHIYFFSYAYGFSYLALSTAAAFMQHLILYFWNRFEVPALQRFMQNRRSQLQQHPDFHITSSTILASTVHVTRLNTRNPGLVNSDSTSGPGLRHGSDQAMPANGAGDADGPQGHSENDNMDQSGNPMQIPGQPELQQAEAGPNPGTMSSFSSLLLWILGGASSEGPSVSHSSLRLLLIVGLNLSSPLIVGFSPPFQDEEELRTRCSPKRFVTVVERLMLGESKRKRAVEEIGFGALLTLSCRSLRHDLCRWLLHHYDPVQSILKGAEDQKLEVIVSDVGLIFGIPCTGKDVKGHMLENSGNCANFQIPRLGKNLSLNNIINRLQLEDDMQVFKSLFTLFVVGTILAPNSKNKVSQKLISVVHNPVEVPLFNWGKYTLDSLKEGVKSYIGKKDTKYFNGCLLFLQVKQRLQKEIDCLGYGYGKFMPATDVEGNDGPTGVRQPPISTNQLLGLLYNIIISHNASLRLYSNIQAMADSIRGRKRKIDELDEQIQLLRAENDAEIEAYIAFSTEIMKNERVPGAIDDQDPRGSATRENAGNSSVGVDIPEPEARQKSNEKAFTSQGSNDKVKAKREAEAAEGSNGATIVGASNSDDRKSINTPASDPSEMIQGVIKSLPSLQILSSWAGKRFRRVCGMHIINSNPRNEGGQGQQGRYREKIQPGKLPISQLKVTRETQPQISQKLERLVADYAWEKSLSEAEFLCSMHYWNLDRKDLKSLAPGKWVSIMVVEMYVLVMNARRGSNGSLAEDGRIVISPVFAFLVSRVNLRAMPGKEYSAEGVAKNIDTYLRSPDRVRNARLIFVPLLANKHWVLYCVNTVSEKIQILDSRRMNDGHVHMGYPQRLKMVMALVLERFGHPSADSVQKFSEERPELAWQSDDNVADCGVYLLKHLELWNGCEAVKFALEQGERAMNEYRVELIAGLIMDENNGKKGCVLQAVMEGASNGVT</sequence>
<feature type="region of interest" description="Disordered" evidence="5">
    <location>
        <begin position="965"/>
        <end position="1053"/>
    </location>
</feature>
<dbReference type="Gramene" id="OMO74258">
    <property type="protein sequence ID" value="OMO74258"/>
    <property type="gene ID" value="CCACVL1_16876"/>
</dbReference>
<comment type="similarity">
    <text evidence="1">Belongs to the peptidase C48 family.</text>
</comment>
<dbReference type="PANTHER" id="PTHR21650">
    <property type="entry name" value="MEMBRALIN/KINETOCHORE PROTEIN NUF2"/>
    <property type="match status" value="1"/>
</dbReference>
<dbReference type="InterPro" id="IPR019144">
    <property type="entry name" value="Membralin"/>
</dbReference>
<feature type="transmembrane region" description="Helical" evidence="6">
    <location>
        <begin position="409"/>
        <end position="426"/>
    </location>
</feature>
<accession>A0A1R3HVD4</accession>
<feature type="transmembrane region" description="Helical" evidence="6">
    <location>
        <begin position="380"/>
        <end position="403"/>
    </location>
</feature>
<dbReference type="Proteomes" id="UP000188268">
    <property type="component" value="Unassembled WGS sequence"/>
</dbReference>
<keyword evidence="6" id="KW-0472">Membrane</keyword>
<dbReference type="InterPro" id="IPR038765">
    <property type="entry name" value="Papain-like_cys_pep_sf"/>
</dbReference>
<feature type="coiled-coil region" evidence="4">
    <location>
        <begin position="925"/>
        <end position="952"/>
    </location>
</feature>
<dbReference type="STRING" id="210143.A0A1R3HVD4"/>
<name>A0A1R3HVD4_COCAP</name>
<organism evidence="8 9">
    <name type="scientific">Corchorus capsularis</name>
    <name type="common">Jute</name>
    <dbReference type="NCBI Taxonomy" id="210143"/>
    <lineage>
        <taxon>Eukaryota</taxon>
        <taxon>Viridiplantae</taxon>
        <taxon>Streptophyta</taxon>
        <taxon>Embryophyta</taxon>
        <taxon>Tracheophyta</taxon>
        <taxon>Spermatophyta</taxon>
        <taxon>Magnoliopsida</taxon>
        <taxon>eudicotyledons</taxon>
        <taxon>Gunneridae</taxon>
        <taxon>Pentapetalae</taxon>
        <taxon>rosids</taxon>
        <taxon>malvids</taxon>
        <taxon>Malvales</taxon>
        <taxon>Malvaceae</taxon>
        <taxon>Grewioideae</taxon>
        <taxon>Apeibeae</taxon>
        <taxon>Corchorus</taxon>
    </lineage>
</organism>
<keyword evidence="6" id="KW-1133">Transmembrane helix</keyword>
<proteinExistence type="inferred from homology"/>
<reference evidence="8 9" key="1">
    <citation type="submission" date="2013-09" db="EMBL/GenBank/DDBJ databases">
        <title>Corchorus capsularis genome sequencing.</title>
        <authorList>
            <person name="Alam M."/>
            <person name="Haque M.S."/>
            <person name="Islam M.S."/>
            <person name="Emdad E.M."/>
            <person name="Islam M.M."/>
            <person name="Ahmed B."/>
            <person name="Halim A."/>
            <person name="Hossen Q.M.M."/>
            <person name="Hossain M.Z."/>
            <person name="Ahmed R."/>
            <person name="Khan M.M."/>
            <person name="Islam R."/>
            <person name="Rashid M.M."/>
            <person name="Khan S.A."/>
            <person name="Rahman M.S."/>
            <person name="Alam M."/>
        </authorList>
    </citation>
    <scope>NUCLEOTIDE SEQUENCE [LARGE SCALE GENOMIC DNA]</scope>
    <source>
        <strain evidence="9">cv. CVL-1</strain>
        <tissue evidence="8">Whole seedling</tissue>
    </source>
</reference>
<feature type="transmembrane region" description="Helical" evidence="6">
    <location>
        <begin position="333"/>
        <end position="353"/>
    </location>
</feature>
<feature type="compositionally biased region" description="Polar residues" evidence="5">
    <location>
        <begin position="1029"/>
        <end position="1038"/>
    </location>
</feature>
<dbReference type="Gene3D" id="3.40.395.10">
    <property type="entry name" value="Adenoviral Proteinase, Chain A"/>
    <property type="match status" value="1"/>
</dbReference>
<evidence type="ECO:0000256" key="6">
    <source>
        <dbReference type="SAM" id="Phobius"/>
    </source>
</evidence>
<dbReference type="EMBL" id="AWWV01011130">
    <property type="protein sequence ID" value="OMO74258.1"/>
    <property type="molecule type" value="Genomic_DNA"/>
</dbReference>
<gene>
    <name evidence="8" type="ORF">CCACVL1_16876</name>
</gene>
<dbReference type="PANTHER" id="PTHR21650:SF4">
    <property type="entry name" value="MEMBRALIN"/>
    <property type="match status" value="1"/>
</dbReference>
<dbReference type="GO" id="GO:0008234">
    <property type="term" value="F:cysteine-type peptidase activity"/>
    <property type="evidence" value="ECO:0007669"/>
    <property type="project" value="InterPro"/>
</dbReference>
<keyword evidence="6" id="KW-0812">Transmembrane</keyword>
<evidence type="ECO:0000256" key="2">
    <source>
        <dbReference type="ARBA" id="ARBA00022670"/>
    </source>
</evidence>
<dbReference type="Pfam" id="PF09746">
    <property type="entry name" value="Membralin"/>
    <property type="match status" value="1"/>
</dbReference>
<comment type="caution">
    <text evidence="8">The sequence shown here is derived from an EMBL/GenBank/DDBJ whole genome shotgun (WGS) entry which is preliminary data.</text>
</comment>
<dbReference type="GO" id="GO:0005783">
    <property type="term" value="C:endoplasmic reticulum"/>
    <property type="evidence" value="ECO:0007669"/>
    <property type="project" value="TreeGrafter"/>
</dbReference>
<keyword evidence="4" id="KW-0175">Coiled coil</keyword>
<evidence type="ECO:0000256" key="1">
    <source>
        <dbReference type="ARBA" id="ARBA00005234"/>
    </source>
</evidence>
<evidence type="ECO:0000259" key="7">
    <source>
        <dbReference type="PROSITE" id="PS50600"/>
    </source>
</evidence>
<feature type="region of interest" description="Disordered" evidence="5">
    <location>
        <begin position="525"/>
        <end position="594"/>
    </location>
</feature>
<dbReference type="Pfam" id="PF02902">
    <property type="entry name" value="Peptidase_C48"/>
    <property type="match status" value="1"/>
</dbReference>
<keyword evidence="2" id="KW-0645">Protease</keyword>
<evidence type="ECO:0000313" key="9">
    <source>
        <dbReference type="Proteomes" id="UP000188268"/>
    </source>
</evidence>
<keyword evidence="3" id="KW-0378">Hydrolase</keyword>
<dbReference type="OrthoDB" id="6779347at2759"/>
<feature type="compositionally biased region" description="Basic and acidic residues" evidence="5">
    <location>
        <begin position="1014"/>
        <end position="1023"/>
    </location>
</feature>
<protein>
    <submittedName>
        <fullName evidence="8">Peptidase C48, SUMO/Sentrin/Ubl1</fullName>
    </submittedName>
</protein>
<evidence type="ECO:0000256" key="5">
    <source>
        <dbReference type="SAM" id="MobiDB-lite"/>
    </source>
</evidence>
<keyword evidence="9" id="KW-1185">Reference proteome</keyword>
<dbReference type="SUPFAM" id="SSF54001">
    <property type="entry name" value="Cysteine proteinases"/>
    <property type="match status" value="1"/>
</dbReference>
<evidence type="ECO:0000256" key="4">
    <source>
        <dbReference type="SAM" id="Coils"/>
    </source>
</evidence>
<dbReference type="GO" id="GO:0034976">
    <property type="term" value="P:response to endoplasmic reticulum stress"/>
    <property type="evidence" value="ECO:0007669"/>
    <property type="project" value="TreeGrafter"/>
</dbReference>